<dbReference type="PaxDb" id="2903-EOD06149"/>
<evidence type="ECO:0000256" key="7">
    <source>
        <dbReference type="ARBA" id="ARBA00022989"/>
    </source>
</evidence>
<organism evidence="16 17">
    <name type="scientific">Emiliania huxleyi (strain CCMP1516)</name>
    <dbReference type="NCBI Taxonomy" id="280463"/>
    <lineage>
        <taxon>Eukaryota</taxon>
        <taxon>Haptista</taxon>
        <taxon>Haptophyta</taxon>
        <taxon>Prymnesiophyceae</taxon>
        <taxon>Isochrysidales</taxon>
        <taxon>Noelaerhabdaceae</taxon>
        <taxon>Emiliania</taxon>
    </lineage>
</organism>
<dbReference type="STRING" id="2903.R1DBF0"/>
<keyword evidence="7 13" id="KW-1133">Transmembrane helix</keyword>
<dbReference type="Gene3D" id="1.10.287.70">
    <property type="match status" value="1"/>
</dbReference>
<keyword evidence="8 11" id="KW-0406">Ion transport</keyword>
<evidence type="ECO:0000256" key="13">
    <source>
        <dbReference type="SAM" id="Phobius"/>
    </source>
</evidence>
<keyword evidence="2 11" id="KW-0813">Transport</keyword>
<dbReference type="PANTHER" id="PTHR11767">
    <property type="entry name" value="INWARD RECTIFIER POTASSIUM CHANNEL"/>
    <property type="match status" value="1"/>
</dbReference>
<comment type="subcellular location">
    <subcellularLocation>
        <location evidence="1 11">Membrane</location>
        <topology evidence="1 11">Multi-pass membrane protein</topology>
    </subcellularLocation>
</comment>
<evidence type="ECO:0000256" key="8">
    <source>
        <dbReference type="ARBA" id="ARBA00023065"/>
    </source>
</evidence>
<dbReference type="GO" id="GO:0034702">
    <property type="term" value="C:monoatomic ion channel complex"/>
    <property type="evidence" value="ECO:0007669"/>
    <property type="project" value="UniProtKB-KW"/>
</dbReference>
<feature type="compositionally biased region" description="Basic and acidic residues" evidence="12">
    <location>
        <begin position="407"/>
        <end position="416"/>
    </location>
</feature>
<accession>A0A0D3I4G4</accession>
<dbReference type="GeneID" id="17252254"/>
<evidence type="ECO:0000256" key="12">
    <source>
        <dbReference type="SAM" id="MobiDB-lite"/>
    </source>
</evidence>
<protein>
    <recommendedName>
        <fullName evidence="18">Inward rectifier potassium channel C-terminal domain-containing protein</fullName>
    </recommendedName>
</protein>
<dbReference type="Gene3D" id="2.60.40.1400">
    <property type="entry name" value="G protein-activated inward rectifier potassium channel 1"/>
    <property type="match status" value="1"/>
</dbReference>
<keyword evidence="6 11" id="KW-0630">Potassium</keyword>
<dbReference type="SUPFAM" id="SSF81296">
    <property type="entry name" value="E set domains"/>
    <property type="match status" value="1"/>
</dbReference>
<reference evidence="17" key="1">
    <citation type="journal article" date="2013" name="Nature">
        <title>Pan genome of the phytoplankton Emiliania underpins its global distribution.</title>
        <authorList>
            <person name="Read B.A."/>
            <person name="Kegel J."/>
            <person name="Klute M.J."/>
            <person name="Kuo A."/>
            <person name="Lefebvre S.C."/>
            <person name="Maumus F."/>
            <person name="Mayer C."/>
            <person name="Miller J."/>
            <person name="Monier A."/>
            <person name="Salamov A."/>
            <person name="Young J."/>
            <person name="Aguilar M."/>
            <person name="Claverie J.M."/>
            <person name="Frickenhaus S."/>
            <person name="Gonzalez K."/>
            <person name="Herman E.K."/>
            <person name="Lin Y.C."/>
            <person name="Napier J."/>
            <person name="Ogata H."/>
            <person name="Sarno A.F."/>
            <person name="Shmutz J."/>
            <person name="Schroeder D."/>
            <person name="de Vargas C."/>
            <person name="Verret F."/>
            <person name="von Dassow P."/>
            <person name="Valentin K."/>
            <person name="Van de Peer Y."/>
            <person name="Wheeler G."/>
            <person name="Dacks J.B."/>
            <person name="Delwiche C.F."/>
            <person name="Dyhrman S.T."/>
            <person name="Glockner G."/>
            <person name="John U."/>
            <person name="Richards T."/>
            <person name="Worden A.Z."/>
            <person name="Zhang X."/>
            <person name="Grigoriev I.V."/>
            <person name="Allen A.E."/>
            <person name="Bidle K."/>
            <person name="Borodovsky M."/>
            <person name="Bowler C."/>
            <person name="Brownlee C."/>
            <person name="Cock J.M."/>
            <person name="Elias M."/>
            <person name="Gladyshev V.N."/>
            <person name="Groth M."/>
            <person name="Guda C."/>
            <person name="Hadaegh A."/>
            <person name="Iglesias-Rodriguez M.D."/>
            <person name="Jenkins J."/>
            <person name="Jones B.M."/>
            <person name="Lawson T."/>
            <person name="Leese F."/>
            <person name="Lindquist E."/>
            <person name="Lobanov A."/>
            <person name="Lomsadze A."/>
            <person name="Malik S.B."/>
            <person name="Marsh M.E."/>
            <person name="Mackinder L."/>
            <person name="Mock T."/>
            <person name="Mueller-Roeber B."/>
            <person name="Pagarete A."/>
            <person name="Parker M."/>
            <person name="Probert I."/>
            <person name="Quesneville H."/>
            <person name="Raines C."/>
            <person name="Rensing S.A."/>
            <person name="Riano-Pachon D.M."/>
            <person name="Richier S."/>
            <person name="Rokitta S."/>
            <person name="Shiraiwa Y."/>
            <person name="Soanes D.M."/>
            <person name="van der Giezen M."/>
            <person name="Wahlund T.M."/>
            <person name="Williams B."/>
            <person name="Wilson W."/>
            <person name="Wolfe G."/>
            <person name="Wurch L.L."/>
        </authorList>
    </citation>
    <scope>NUCLEOTIDE SEQUENCE</scope>
</reference>
<dbReference type="EnsemblProtists" id="EOD06149">
    <property type="protein sequence ID" value="EOD06149"/>
    <property type="gene ID" value="EMIHUDRAFT_106991"/>
</dbReference>
<dbReference type="InterPro" id="IPR016449">
    <property type="entry name" value="K_chnl_inward-rec_Kir"/>
</dbReference>
<dbReference type="KEGG" id="ehx:EMIHUDRAFT_106991"/>
<reference evidence="16" key="2">
    <citation type="submission" date="2024-10" db="UniProtKB">
        <authorList>
            <consortium name="EnsemblProtists"/>
        </authorList>
    </citation>
    <scope>IDENTIFICATION</scope>
</reference>
<dbReference type="PANTHER" id="PTHR11767:SF103">
    <property type="entry name" value="POTASSIUM CHANNEL INWARDLY RECTIFYING TRANSMEMBRANE DOMAIN-CONTAINING PROTEIN"/>
    <property type="match status" value="1"/>
</dbReference>
<evidence type="ECO:0008006" key="18">
    <source>
        <dbReference type="Google" id="ProtNLM"/>
    </source>
</evidence>
<dbReference type="GO" id="GO:0034765">
    <property type="term" value="P:regulation of monoatomic ion transmembrane transport"/>
    <property type="evidence" value="ECO:0007669"/>
    <property type="project" value="TreeGrafter"/>
</dbReference>
<dbReference type="InterPro" id="IPR040445">
    <property type="entry name" value="Kir_TM"/>
</dbReference>
<evidence type="ECO:0000256" key="2">
    <source>
        <dbReference type="ARBA" id="ARBA00022448"/>
    </source>
</evidence>
<dbReference type="SUPFAM" id="SSF81324">
    <property type="entry name" value="Voltage-gated potassium channels"/>
    <property type="match status" value="1"/>
</dbReference>
<dbReference type="InterPro" id="IPR041647">
    <property type="entry name" value="IRK_C"/>
</dbReference>
<feature type="domain" description="Potassium channel inwardly rectifying transmembrane" evidence="14">
    <location>
        <begin position="39"/>
        <end position="168"/>
    </location>
</feature>
<evidence type="ECO:0000256" key="9">
    <source>
        <dbReference type="ARBA" id="ARBA00023136"/>
    </source>
</evidence>
<proteinExistence type="inferred from homology"/>
<feature type="transmembrane region" description="Helical" evidence="13">
    <location>
        <begin position="175"/>
        <end position="194"/>
    </location>
</feature>
<evidence type="ECO:0000256" key="10">
    <source>
        <dbReference type="ARBA" id="ARBA00023303"/>
    </source>
</evidence>
<keyword evidence="9 13" id="KW-0472">Membrane</keyword>
<keyword evidence="17" id="KW-1185">Reference proteome</keyword>
<evidence type="ECO:0000256" key="3">
    <source>
        <dbReference type="ARBA" id="ARBA00022538"/>
    </source>
</evidence>
<evidence type="ECO:0000256" key="1">
    <source>
        <dbReference type="ARBA" id="ARBA00004141"/>
    </source>
</evidence>
<comment type="similarity">
    <text evidence="11">Belongs to the inward rectifier-type potassium channel (TC 1.A.2.1) family.</text>
</comment>
<evidence type="ECO:0000256" key="4">
    <source>
        <dbReference type="ARBA" id="ARBA00022692"/>
    </source>
</evidence>
<name>A0A0D3I4G4_EMIH1</name>
<dbReference type="eggNOG" id="KOG3827">
    <property type="taxonomic scope" value="Eukaryota"/>
</dbReference>
<dbReference type="OMA" id="SHEFNEH"/>
<keyword evidence="5 11" id="KW-0851">Voltage-gated channel</keyword>
<feature type="domain" description="Inward rectifier potassium channel C-terminal" evidence="15">
    <location>
        <begin position="175"/>
        <end position="257"/>
    </location>
</feature>
<dbReference type="Proteomes" id="UP000013827">
    <property type="component" value="Unassembled WGS sequence"/>
</dbReference>
<dbReference type="HOGENOM" id="CLU_043227_0_0_1"/>
<feature type="transmembrane region" description="Helical" evidence="13">
    <location>
        <begin position="58"/>
        <end position="80"/>
    </location>
</feature>
<dbReference type="Pfam" id="PF17655">
    <property type="entry name" value="IRK_C"/>
    <property type="match status" value="1"/>
</dbReference>
<dbReference type="GO" id="GO:0005886">
    <property type="term" value="C:plasma membrane"/>
    <property type="evidence" value="ECO:0007669"/>
    <property type="project" value="TreeGrafter"/>
</dbReference>
<dbReference type="InterPro" id="IPR014756">
    <property type="entry name" value="Ig_E-set"/>
</dbReference>
<evidence type="ECO:0000256" key="5">
    <source>
        <dbReference type="ARBA" id="ARBA00022882"/>
    </source>
</evidence>
<evidence type="ECO:0000256" key="6">
    <source>
        <dbReference type="ARBA" id="ARBA00022958"/>
    </source>
</evidence>
<dbReference type="GO" id="GO:0005242">
    <property type="term" value="F:inward rectifier potassium channel activity"/>
    <property type="evidence" value="ECO:0007669"/>
    <property type="project" value="InterPro"/>
</dbReference>
<evidence type="ECO:0000259" key="14">
    <source>
        <dbReference type="Pfam" id="PF01007"/>
    </source>
</evidence>
<feature type="region of interest" description="Disordered" evidence="12">
    <location>
        <begin position="389"/>
        <end position="416"/>
    </location>
</feature>
<keyword evidence="10 11" id="KW-0407">Ion channel</keyword>
<keyword evidence="3 11" id="KW-0633">Potassium transport</keyword>
<evidence type="ECO:0000313" key="17">
    <source>
        <dbReference type="Proteomes" id="UP000013827"/>
    </source>
</evidence>
<evidence type="ECO:0000259" key="15">
    <source>
        <dbReference type="Pfam" id="PF17655"/>
    </source>
</evidence>
<dbReference type="GO" id="GO:1990573">
    <property type="term" value="P:potassium ion import across plasma membrane"/>
    <property type="evidence" value="ECO:0007669"/>
    <property type="project" value="TreeGrafter"/>
</dbReference>
<dbReference type="RefSeq" id="XP_005758578.1">
    <property type="nucleotide sequence ID" value="XM_005758521.1"/>
</dbReference>
<dbReference type="Pfam" id="PF01007">
    <property type="entry name" value="IRK"/>
    <property type="match status" value="1"/>
</dbReference>
<dbReference type="AlphaFoldDB" id="A0A0D3I4G4"/>
<sequence>MSSADPLQSFDRLLDRDGTFRQSRGRFNIVRRLPRRISCSFYLEDWFHSLVNTRIHRIFLVLVLFYLTAYFGFAFAFSLVDDVCLPDYYSDHPGDGVKRFVRSLYFSLETMMAIGHRASCRRSAMYGSKDPAAGGCILMWALVTAASLCGVFAQSFLFGIVFVRLSRADARASTVAFSSCAIVRAAHGALFLAFRVAEMRKRHHLLGVRARAYAFVDIGDGTECFPLPLEAPAPSGDLLLATPALIVHRLDDLSPLVPPHPSAKPAARAVAPPPPPPPRLHPVRLVCGLMSVAGSVAGEEEGRTAHLRSRMEQIREHMRAQSVEARHSYTAHDIAWDSTFAPCTRRVGASSDGGPGLSVDFLALHATLPLVPGLELPPDAELFRLAQPGERASPIGAPPPLPARTAAETRRPTALA</sequence>
<feature type="transmembrane region" description="Helical" evidence="13">
    <location>
        <begin position="137"/>
        <end position="163"/>
    </location>
</feature>
<evidence type="ECO:0000313" key="16">
    <source>
        <dbReference type="EnsemblProtists" id="EOD06149"/>
    </source>
</evidence>
<dbReference type="InterPro" id="IPR013518">
    <property type="entry name" value="K_chnl_inward-rec_Kir_cyto"/>
</dbReference>
<keyword evidence="4 11" id="KW-0812">Transmembrane</keyword>
<evidence type="ECO:0000256" key="11">
    <source>
        <dbReference type="RuleBase" id="RU003822"/>
    </source>
</evidence>